<dbReference type="Gene3D" id="2.130.10.10">
    <property type="entry name" value="YVTN repeat-like/Quinoprotein amine dehydrogenase"/>
    <property type="match status" value="1"/>
</dbReference>
<dbReference type="EMBL" id="JAGIOC010000001">
    <property type="protein sequence ID" value="MBP2410259.1"/>
    <property type="molecule type" value="Genomic_DNA"/>
</dbReference>
<dbReference type="InterPro" id="IPR015943">
    <property type="entry name" value="WD40/YVTN_repeat-like_dom_sf"/>
</dbReference>
<keyword evidence="3" id="KW-1185">Reference proteome</keyword>
<organism evidence="2 3">
    <name type="scientific">Brachybacterium fresconis</name>
    <dbReference type="NCBI Taxonomy" id="173363"/>
    <lineage>
        <taxon>Bacteria</taxon>
        <taxon>Bacillati</taxon>
        <taxon>Actinomycetota</taxon>
        <taxon>Actinomycetes</taxon>
        <taxon>Micrococcales</taxon>
        <taxon>Dermabacteraceae</taxon>
        <taxon>Brachybacterium</taxon>
    </lineage>
</organism>
<keyword evidence="1" id="KW-0472">Membrane</keyword>
<evidence type="ECO:0000313" key="2">
    <source>
        <dbReference type="EMBL" id="MBP2410259.1"/>
    </source>
</evidence>
<gene>
    <name evidence="2" type="ORF">JOF44_003162</name>
</gene>
<feature type="transmembrane region" description="Helical" evidence="1">
    <location>
        <begin position="12"/>
        <end position="30"/>
    </location>
</feature>
<proteinExistence type="predicted"/>
<evidence type="ECO:0000313" key="3">
    <source>
        <dbReference type="Proteomes" id="UP000698222"/>
    </source>
</evidence>
<reference evidence="2 3" key="1">
    <citation type="submission" date="2021-03" db="EMBL/GenBank/DDBJ databases">
        <title>Sequencing the genomes of 1000 actinobacteria strains.</title>
        <authorList>
            <person name="Klenk H.-P."/>
        </authorList>
    </citation>
    <scope>NUCLEOTIDE SEQUENCE [LARGE SCALE GENOMIC DNA]</scope>
    <source>
        <strain evidence="2 3">DSM 14564</strain>
    </source>
</reference>
<evidence type="ECO:0000256" key="1">
    <source>
        <dbReference type="SAM" id="Phobius"/>
    </source>
</evidence>
<protein>
    <submittedName>
        <fullName evidence="2">Uncharacterized protein</fullName>
    </submittedName>
</protein>
<name>A0ABS4YN89_9MICO</name>
<dbReference type="RefSeq" id="WP_209893600.1">
    <property type="nucleotide sequence ID" value="NZ_BAAAJV010000016.1"/>
</dbReference>
<accession>A0ABS4YN89</accession>
<dbReference type="Proteomes" id="UP000698222">
    <property type="component" value="Unassembled WGS sequence"/>
</dbReference>
<sequence>MVSLPTNPYKLSMIVIAVAMVIVVAGYMVFRAVTAPSLEGRVLWHEKTAVSQLGPNGWIALRSDGDVMMQNVVTGEQYVGASDGQLAYVLPDGGYLDAYDTLVIHGSDEDEGIRLEREQIGVGVESIAGLEAGPPEILGVSETTVAVLSCFAAESELLGSEAPGGHTVMAGFSLADGERLWARDTGQGCVGTDLFSPPVASVGAMDYVMTYDGDQATVTDLADGRIAATWPDSPRYSDRFDDDSVILQDGLALRRTGETTMEVVDLEEGETLAETSCADARLMDPGPTVNLSSEAALAVECGEEEVRVFERDAQEFTTIQAPSLRIVPDGGSAVYDKYILSRDGETVTITDGLSGTEIGSFSAPVEMRTSNTAARGRVLLMYIRTDSGEFAEQQMIAVDLRTADMLITDSRGLRVGAGVDPSGFALASSGEFVDHGGGRYGDDWTEHRMESWLVGVDGTPIDS</sequence>
<comment type="caution">
    <text evidence="2">The sequence shown here is derived from an EMBL/GenBank/DDBJ whole genome shotgun (WGS) entry which is preliminary data.</text>
</comment>
<keyword evidence="1" id="KW-0812">Transmembrane</keyword>
<keyword evidence="1" id="KW-1133">Transmembrane helix</keyword>